<dbReference type="PANTHER" id="PTHR11365:SF23">
    <property type="entry name" value="HYPOTHETICAL 5-OXOPROLINASE (EUROFUNG)-RELATED"/>
    <property type="match status" value="1"/>
</dbReference>
<sequence>MTHNSAITIKELSDAEFEARYDCDRYTATVLSNRMRYIVEHMCTNLLHHAFSLILRDWYDFAATISGPPSMNYPMSTVSNSLVIFAGSMSYAVRNAVEEYGPNDLQPGDVLMVNDPYRAGTHVNDVCFIRPVFHDGEIVTFVALRAHQLDMGGPIPAGFSATKKDVYETGLVIPPTLMYRNDKPVKSAFNMIFDNARYCTLLLPDLNTIHENLLLGERLMHESIERYGVEAWLGAIQYSCDVAAESMSTAIAALPDGVYEGSDLVDADGIDDEFEYEIKVKVTKVGDRIEADFSGTSEQARTSINGGVLDTVTAVGVALKYLIDPSTPFNSGIYRSIDVVLPARTICSAQPPDGAVFLYWEAAQPALLSIFRALEAAVKDNAVAGDYGSLLIHTGHGLLPNGTPWVTAAQCGGEHGAWGATKAGDADSYNSFYMVNSLDPATEAIESDCPIVVLRKEYVPDTAGAGYNRGGATVLRDSMYLTEAHHTSSPVHTKRPSGHGACGGKAGRNGATWLFPSANFDVAERRDLIPVDDPNIYRESVPVSGLIDPENNALNVDTGEYVWFGVNPIWHTKPNDVFRYMTSGGGGWGDPYSREPERVLRDVRDEYMTIAGAAREYGVIVKGDPRKDPEGLVVDEEATRERREELRRATDN</sequence>
<dbReference type="PANTHER" id="PTHR11365">
    <property type="entry name" value="5-OXOPROLINASE RELATED"/>
    <property type="match status" value="1"/>
</dbReference>
<feature type="domain" description="Hydantoinase B/oxoprolinase" evidence="2">
    <location>
        <begin position="24"/>
        <end position="591"/>
    </location>
</feature>
<name>A0ABU7LL96_9NOCA</name>
<dbReference type="Proteomes" id="UP001336020">
    <property type="component" value="Unassembled WGS sequence"/>
</dbReference>
<feature type="compositionally biased region" description="Basic and acidic residues" evidence="1">
    <location>
        <begin position="637"/>
        <end position="652"/>
    </location>
</feature>
<proteinExistence type="predicted"/>
<evidence type="ECO:0000256" key="1">
    <source>
        <dbReference type="SAM" id="MobiDB-lite"/>
    </source>
</evidence>
<evidence type="ECO:0000259" key="2">
    <source>
        <dbReference type="Pfam" id="PF02538"/>
    </source>
</evidence>
<reference evidence="3 4" key="1">
    <citation type="submission" date="2023-07" db="EMBL/GenBank/DDBJ databases">
        <authorList>
            <person name="Girao M."/>
            <person name="Carvalho M.F."/>
        </authorList>
    </citation>
    <scope>NUCLEOTIDE SEQUENCE [LARGE SCALE GENOMIC DNA]</scope>
    <source>
        <strain evidence="3 4">YIM65754</strain>
    </source>
</reference>
<accession>A0ABU7LL96</accession>
<keyword evidence="4" id="KW-1185">Reference proteome</keyword>
<dbReference type="InterPro" id="IPR045079">
    <property type="entry name" value="Oxoprolinase-like"/>
</dbReference>
<evidence type="ECO:0000313" key="4">
    <source>
        <dbReference type="Proteomes" id="UP001336020"/>
    </source>
</evidence>
<feature type="region of interest" description="Disordered" evidence="1">
    <location>
        <begin position="622"/>
        <end position="652"/>
    </location>
</feature>
<dbReference type="Pfam" id="PF02538">
    <property type="entry name" value="Hydantoinase_B"/>
    <property type="match status" value="1"/>
</dbReference>
<dbReference type="EMBL" id="JAUTXY010000034">
    <property type="protein sequence ID" value="MEE2062290.1"/>
    <property type="molecule type" value="Genomic_DNA"/>
</dbReference>
<gene>
    <name evidence="3" type="ORF">Q7514_32695</name>
</gene>
<evidence type="ECO:0000313" key="3">
    <source>
        <dbReference type="EMBL" id="MEE2062290.1"/>
    </source>
</evidence>
<comment type="caution">
    <text evidence="3">The sequence shown here is derived from an EMBL/GenBank/DDBJ whole genome shotgun (WGS) entry which is preliminary data.</text>
</comment>
<protein>
    <submittedName>
        <fullName evidence="3">Hydantoinase B/oxoprolinase family protein</fullName>
    </submittedName>
</protein>
<dbReference type="InterPro" id="IPR003692">
    <property type="entry name" value="Hydantoinase_B"/>
</dbReference>
<dbReference type="RefSeq" id="WP_330137326.1">
    <property type="nucleotide sequence ID" value="NZ_JAUTXY010000034.1"/>
</dbReference>
<organism evidence="3 4">
    <name type="scientific">Rhodococcus artemisiae</name>
    <dbReference type="NCBI Taxonomy" id="714159"/>
    <lineage>
        <taxon>Bacteria</taxon>
        <taxon>Bacillati</taxon>
        <taxon>Actinomycetota</taxon>
        <taxon>Actinomycetes</taxon>
        <taxon>Mycobacteriales</taxon>
        <taxon>Nocardiaceae</taxon>
        <taxon>Rhodococcus</taxon>
    </lineage>
</organism>